<proteinExistence type="predicted"/>
<name>A0ABQ9X038_9EUKA</name>
<evidence type="ECO:0000259" key="1">
    <source>
        <dbReference type="SMART" id="SM00871"/>
    </source>
</evidence>
<evidence type="ECO:0000313" key="3">
    <source>
        <dbReference type="Proteomes" id="UP001281761"/>
    </source>
</evidence>
<dbReference type="SMART" id="SM00871">
    <property type="entry name" value="AraC_E_bind"/>
    <property type="match status" value="1"/>
</dbReference>
<dbReference type="Pfam" id="PF14526">
    <property type="entry name" value="Cass2"/>
    <property type="match status" value="1"/>
</dbReference>
<dbReference type="InterPro" id="IPR029441">
    <property type="entry name" value="Cass2"/>
</dbReference>
<sequence>MPKTSTPKASDKTAALAKSASIEAKAEAVQAQTTEQKGEKDKFEVKPAFHCRMRAIGQKVLTTMADVQPKAVALWEVFTKRMTEPKVLYPGSFGVSVMLSEKPEDAFEYWAVVPATPDSEVPEGMEVLIVEPCDYVEVTTTLDKMQEVFAFMFGEWAQKNPEQKLSTTLPNLEWYPPNHSDTQELTICFPLEKKKE</sequence>
<comment type="caution">
    <text evidence="2">The sequence shown here is derived from an EMBL/GenBank/DDBJ whole genome shotgun (WGS) entry which is preliminary data.</text>
</comment>
<accession>A0ABQ9X038</accession>
<evidence type="ECO:0000313" key="2">
    <source>
        <dbReference type="EMBL" id="KAK2943645.1"/>
    </source>
</evidence>
<protein>
    <recommendedName>
        <fullName evidence="1">AraC effector-binding domain-containing protein</fullName>
    </recommendedName>
</protein>
<dbReference type="EMBL" id="JARBJD010000335">
    <property type="protein sequence ID" value="KAK2943645.1"/>
    <property type="molecule type" value="Genomic_DNA"/>
</dbReference>
<dbReference type="SUPFAM" id="SSF55136">
    <property type="entry name" value="Probable bacterial effector-binding domain"/>
    <property type="match status" value="1"/>
</dbReference>
<dbReference type="InterPro" id="IPR010499">
    <property type="entry name" value="AraC_E-bd"/>
</dbReference>
<dbReference type="Proteomes" id="UP001281761">
    <property type="component" value="Unassembled WGS sequence"/>
</dbReference>
<organism evidence="2 3">
    <name type="scientific">Blattamonas nauphoetae</name>
    <dbReference type="NCBI Taxonomy" id="2049346"/>
    <lineage>
        <taxon>Eukaryota</taxon>
        <taxon>Metamonada</taxon>
        <taxon>Preaxostyla</taxon>
        <taxon>Oxymonadida</taxon>
        <taxon>Blattamonas</taxon>
    </lineage>
</organism>
<dbReference type="Gene3D" id="3.20.80.10">
    <property type="entry name" value="Regulatory factor, effector binding domain"/>
    <property type="match status" value="1"/>
</dbReference>
<keyword evidence="3" id="KW-1185">Reference proteome</keyword>
<reference evidence="2 3" key="1">
    <citation type="journal article" date="2022" name="bioRxiv">
        <title>Genomics of Preaxostyla Flagellates Illuminates Evolutionary Transitions and the Path Towards Mitochondrial Loss.</title>
        <authorList>
            <person name="Novak L.V.F."/>
            <person name="Treitli S.C."/>
            <person name="Pyrih J."/>
            <person name="Halakuc P."/>
            <person name="Pipaliya S.V."/>
            <person name="Vacek V."/>
            <person name="Brzon O."/>
            <person name="Soukal P."/>
            <person name="Eme L."/>
            <person name="Dacks J.B."/>
            <person name="Karnkowska A."/>
            <person name="Elias M."/>
            <person name="Hampl V."/>
        </authorList>
    </citation>
    <scope>NUCLEOTIDE SEQUENCE [LARGE SCALE GENOMIC DNA]</scope>
    <source>
        <strain evidence="2">NAU3</strain>
        <tissue evidence="2">Gut</tissue>
    </source>
</reference>
<gene>
    <name evidence="2" type="ORF">BLNAU_21435</name>
</gene>
<feature type="domain" description="AraC effector-binding" evidence="1">
    <location>
        <begin position="49"/>
        <end position="192"/>
    </location>
</feature>
<dbReference type="InterPro" id="IPR011256">
    <property type="entry name" value="Reg_factor_effector_dom_sf"/>
</dbReference>